<dbReference type="GO" id="GO:0015232">
    <property type="term" value="F:heme transmembrane transporter activity"/>
    <property type="evidence" value="ECO:0007669"/>
    <property type="project" value="InterPro"/>
</dbReference>
<feature type="transmembrane region" description="Helical" evidence="8">
    <location>
        <begin position="430"/>
        <end position="451"/>
    </location>
</feature>
<evidence type="ECO:0000256" key="8">
    <source>
        <dbReference type="SAM" id="Phobius"/>
    </source>
</evidence>
<dbReference type="Pfam" id="PF01578">
    <property type="entry name" value="Cytochrom_C_asm"/>
    <property type="match status" value="1"/>
</dbReference>
<comment type="subcellular location">
    <subcellularLocation>
        <location evidence="1">Membrane</location>
        <topology evidence="1">Multi-pass membrane protein</topology>
    </subcellularLocation>
</comment>
<dbReference type="GO" id="GO:0020037">
    <property type="term" value="F:heme binding"/>
    <property type="evidence" value="ECO:0007669"/>
    <property type="project" value="InterPro"/>
</dbReference>
<dbReference type="AlphaFoldDB" id="A0A3P3ZM49"/>
<dbReference type="NCBIfam" id="TIGR01191">
    <property type="entry name" value="ccmC"/>
    <property type="match status" value="1"/>
</dbReference>
<keyword evidence="4 8" id="KW-0812">Transmembrane</keyword>
<evidence type="ECO:0000256" key="4">
    <source>
        <dbReference type="ARBA" id="ARBA00022692"/>
    </source>
</evidence>
<feature type="transmembrane region" description="Helical" evidence="8">
    <location>
        <begin position="23"/>
        <end position="42"/>
    </location>
</feature>
<feature type="transmembrane region" description="Helical" evidence="8">
    <location>
        <begin position="251"/>
        <end position="273"/>
    </location>
</feature>
<feature type="domain" description="Cytochrome c assembly protein" evidence="9">
    <location>
        <begin position="238"/>
        <end position="414"/>
    </location>
</feature>
<dbReference type="PANTHER" id="PTHR30071">
    <property type="entry name" value="HEME EXPORTER PROTEIN C"/>
    <property type="match status" value="1"/>
</dbReference>
<feature type="transmembrane region" description="Helical" evidence="8">
    <location>
        <begin position="293"/>
        <end position="314"/>
    </location>
</feature>
<evidence type="ECO:0000256" key="3">
    <source>
        <dbReference type="ARBA" id="ARBA00010544"/>
    </source>
</evidence>
<sequence>MMTGFWTSMRRDLVLATRHKSEWLTALFFFVMVTNLLPLGVGPEVSLLRKIAPGVLWIGALLSTLLGLQRLFSSDHGDGTLEQMALSPVPLAWLVAGKMVTHWLVCGLPVVLMAPLLGLQFDLPARSLGILVGLVPSARNAYPVGGGGSGRGTDPGSAGGRGPLVVAHSAVVHSCFDLWRRSRGSRSVRHQPAGAFILAGGLAGSERVFFSLGDIPGVTYCTGVRFPMSNSVINWYKYASPATFYPLAGRLIPWFSGLSVLLIAWGLWIGLFVAPTDAQQSEGYRIIFVHVPASWLSMFIYCVMAFWSALGLAFNTRLSGMLTAALAPTGALFAFLSLWTGALWGKPMWGAWWVWDARLTSQLILFFLYLGFIALQSAIDDPRRADRAGALLALVGVVNIPIIYFSVQWWNTLHQGASVSLTKAPSMAHIMLEGMLIMALGFWSYAIAVVLTRVRCIILERELTNEWVKRNAVD</sequence>
<keyword evidence="6 8" id="KW-1133">Transmembrane helix</keyword>
<proteinExistence type="inferred from homology"/>
<keyword evidence="5" id="KW-0201">Cytochrome c-type biogenesis</keyword>
<reference evidence="10" key="1">
    <citation type="submission" date="2018-10" db="EMBL/GenBank/DDBJ databases">
        <authorList>
            <person name="Plewniak F."/>
        </authorList>
    </citation>
    <scope>NUCLEOTIDE SEQUENCE</scope>
</reference>
<feature type="transmembrane region" description="Helical" evidence="8">
    <location>
        <begin position="391"/>
        <end position="410"/>
    </location>
</feature>
<feature type="transmembrane region" description="Helical" evidence="8">
    <location>
        <begin position="92"/>
        <end position="117"/>
    </location>
</feature>
<dbReference type="InterPro" id="IPR003557">
    <property type="entry name" value="Cyt_c_biogenesis_CcmC"/>
</dbReference>
<feature type="transmembrane region" description="Helical" evidence="8">
    <location>
        <begin position="359"/>
        <end position="379"/>
    </location>
</feature>
<evidence type="ECO:0000256" key="7">
    <source>
        <dbReference type="ARBA" id="ARBA00023136"/>
    </source>
</evidence>
<evidence type="ECO:0000256" key="5">
    <source>
        <dbReference type="ARBA" id="ARBA00022748"/>
    </source>
</evidence>
<evidence type="ECO:0000313" key="10">
    <source>
        <dbReference type="EMBL" id="VAY87172.1"/>
    </source>
</evidence>
<dbReference type="PRINTS" id="PR01386">
    <property type="entry name" value="CCMCBIOGNSIS"/>
</dbReference>
<dbReference type="GO" id="GO:0005886">
    <property type="term" value="C:plasma membrane"/>
    <property type="evidence" value="ECO:0007669"/>
    <property type="project" value="TreeGrafter"/>
</dbReference>
<dbReference type="InterPro" id="IPR045062">
    <property type="entry name" value="Cyt_c_biogenesis_CcsA/CcmC"/>
</dbReference>
<gene>
    <name evidence="10" type="primary">ccmC</name>
    <name evidence="10" type="ORF">CARN8_1720008</name>
</gene>
<accession>A0A3P3ZM49</accession>
<organism evidence="10">
    <name type="scientific">mine drainage metagenome</name>
    <dbReference type="NCBI Taxonomy" id="410659"/>
    <lineage>
        <taxon>unclassified sequences</taxon>
        <taxon>metagenomes</taxon>
        <taxon>ecological metagenomes</taxon>
    </lineage>
</organism>
<feature type="transmembrane region" description="Helical" evidence="8">
    <location>
        <begin position="54"/>
        <end position="72"/>
    </location>
</feature>
<evidence type="ECO:0000256" key="6">
    <source>
        <dbReference type="ARBA" id="ARBA00022989"/>
    </source>
</evidence>
<keyword evidence="7 8" id="KW-0472">Membrane</keyword>
<dbReference type="EMBL" id="UOYP01000082">
    <property type="protein sequence ID" value="VAY87172.1"/>
    <property type="molecule type" value="Genomic_DNA"/>
</dbReference>
<comment type="similarity">
    <text evidence="3">Belongs to the CcmB/CycW/HelB family.</text>
</comment>
<evidence type="ECO:0000256" key="1">
    <source>
        <dbReference type="ARBA" id="ARBA00004141"/>
    </source>
</evidence>
<dbReference type="Pfam" id="PF03379">
    <property type="entry name" value="CcmB"/>
    <property type="match status" value="1"/>
</dbReference>
<name>A0A3P3ZM49_9ZZZZ</name>
<evidence type="ECO:0000256" key="2">
    <source>
        <dbReference type="ARBA" id="ARBA00005840"/>
    </source>
</evidence>
<dbReference type="InterPro" id="IPR002541">
    <property type="entry name" value="Cyt_c_assembly"/>
</dbReference>
<dbReference type="PANTHER" id="PTHR30071:SF1">
    <property type="entry name" value="CYTOCHROME B_B6 PROTEIN-RELATED"/>
    <property type="match status" value="1"/>
</dbReference>
<evidence type="ECO:0000259" key="9">
    <source>
        <dbReference type="Pfam" id="PF01578"/>
    </source>
</evidence>
<dbReference type="InterPro" id="IPR003544">
    <property type="entry name" value="Cyt_c_biogenesis_CcmB"/>
</dbReference>
<comment type="similarity">
    <text evidence="2">Belongs to the CcmC/CycZ/HelC family.</text>
</comment>
<dbReference type="GO" id="GO:0017004">
    <property type="term" value="P:cytochrome complex assembly"/>
    <property type="evidence" value="ECO:0007669"/>
    <property type="project" value="UniProtKB-KW"/>
</dbReference>
<protein>
    <submittedName>
        <fullName evidence="10">Heme exporter protein C</fullName>
    </submittedName>
</protein>
<feature type="transmembrane region" description="Helical" evidence="8">
    <location>
        <begin position="321"/>
        <end position="339"/>
    </location>
</feature>